<dbReference type="Proteomes" id="UP001149400">
    <property type="component" value="Unassembled WGS sequence"/>
</dbReference>
<feature type="transmembrane region" description="Helical" evidence="1">
    <location>
        <begin position="22"/>
        <end position="39"/>
    </location>
</feature>
<organism evidence="2 3">
    <name type="scientific">Enterovibrio gelatinilyticus</name>
    <dbReference type="NCBI Taxonomy" id="2899819"/>
    <lineage>
        <taxon>Bacteria</taxon>
        <taxon>Pseudomonadati</taxon>
        <taxon>Pseudomonadota</taxon>
        <taxon>Gammaproteobacteria</taxon>
        <taxon>Vibrionales</taxon>
        <taxon>Vibrionaceae</taxon>
        <taxon>Enterovibrio</taxon>
    </lineage>
</organism>
<evidence type="ECO:0000313" key="2">
    <source>
        <dbReference type="EMBL" id="MDD1794545.1"/>
    </source>
</evidence>
<keyword evidence="1" id="KW-0472">Membrane</keyword>
<evidence type="ECO:0000313" key="3">
    <source>
        <dbReference type="Proteomes" id="UP001149400"/>
    </source>
</evidence>
<dbReference type="EMBL" id="JAJUBC010000018">
    <property type="protein sequence ID" value="MDD1794545.1"/>
    <property type="molecule type" value="Genomic_DNA"/>
</dbReference>
<comment type="caution">
    <text evidence="2">The sequence shown here is derived from an EMBL/GenBank/DDBJ whole genome shotgun (WGS) entry which is preliminary data.</text>
</comment>
<sequence length="54" mass="6120">MQISSQYAYFHMVASISTGNLHIKYAFLVCLGIWTGMFSDTKQSEAKRKETNAD</sequence>
<evidence type="ECO:0000256" key="1">
    <source>
        <dbReference type="SAM" id="Phobius"/>
    </source>
</evidence>
<proteinExistence type="predicted"/>
<gene>
    <name evidence="2" type="ORF">LRP50_15540</name>
</gene>
<accession>A0ABT5R3T6</accession>
<dbReference type="RefSeq" id="WP_274165372.1">
    <property type="nucleotide sequence ID" value="NZ_JAJUBC010000018.1"/>
</dbReference>
<protein>
    <submittedName>
        <fullName evidence="2">Uncharacterized protein</fullName>
    </submittedName>
</protein>
<reference evidence="2" key="1">
    <citation type="submission" date="2021-12" db="EMBL/GenBank/DDBJ databases">
        <title>Enterovibrio ZSDZ35 sp. nov. and Enterovibrio ZSDZ42 sp. nov., isolated from coastal seawater in Qingdao.</title>
        <authorList>
            <person name="Zhang P."/>
        </authorList>
    </citation>
    <scope>NUCLEOTIDE SEQUENCE</scope>
    <source>
        <strain evidence="2">ZSDZ42</strain>
    </source>
</reference>
<name>A0ABT5R3T6_9GAMM</name>
<keyword evidence="1" id="KW-1133">Transmembrane helix</keyword>
<keyword evidence="1" id="KW-0812">Transmembrane</keyword>
<keyword evidence="3" id="KW-1185">Reference proteome</keyword>